<protein>
    <submittedName>
        <fullName evidence="1">Uncharacterized protein</fullName>
    </submittedName>
</protein>
<proteinExistence type="predicted"/>
<gene>
    <name evidence="1" type="ORF">Hokovirus_3_180</name>
</gene>
<evidence type="ECO:0000313" key="1">
    <source>
        <dbReference type="EMBL" id="ARF10907.1"/>
    </source>
</evidence>
<dbReference type="EMBL" id="KY684105">
    <property type="protein sequence ID" value="ARF10907.1"/>
    <property type="molecule type" value="Genomic_DNA"/>
</dbReference>
<name>A0A1V0SGR4_9VIRU</name>
<organism evidence="1">
    <name type="scientific">Hokovirus HKV1</name>
    <dbReference type="NCBI Taxonomy" id="1977638"/>
    <lineage>
        <taxon>Viruses</taxon>
        <taxon>Varidnaviria</taxon>
        <taxon>Bamfordvirae</taxon>
        <taxon>Nucleocytoviricota</taxon>
        <taxon>Megaviricetes</taxon>
        <taxon>Imitervirales</taxon>
        <taxon>Mimiviridae</taxon>
        <taxon>Klosneuvirinae</taxon>
        <taxon>Hokovirus</taxon>
    </lineage>
</organism>
<reference evidence="1" key="1">
    <citation type="journal article" date="2017" name="Science">
        <title>Giant viruses with an expanded complement of translation system components.</title>
        <authorList>
            <person name="Schulz F."/>
            <person name="Yutin N."/>
            <person name="Ivanova N.N."/>
            <person name="Ortega D.R."/>
            <person name="Lee T.K."/>
            <person name="Vierheilig J."/>
            <person name="Daims H."/>
            <person name="Horn M."/>
            <person name="Wagner M."/>
            <person name="Jensen G.J."/>
            <person name="Kyrpides N.C."/>
            <person name="Koonin E.V."/>
            <person name="Woyke T."/>
        </authorList>
    </citation>
    <scope>NUCLEOTIDE SEQUENCE</scope>
    <source>
        <strain evidence="1">HKV1</strain>
    </source>
</reference>
<sequence>MKYFNDVLNQEIILTSDNVRDLLNYNNLKLVNYNNLNNLKKLEYEPYVHNNKIYFSKRSSMINYIKNRGTNYIYNDLINKNILLNKNQYKIFSKINNFFNDFVEYKYLPILNEKKCIFLDRESIKFFIYHNFKSDNIINYIFSLRNNEKFMVLDNIKKIKINNPIFNKYVIANYNQFSEWIFLNKFYVDNTDTYHYKTNYYPIPNLQDIEDVIKMQDRYLAYQSYDMKTQDIIRFGEYDKMLLLRNYQNSLIVNNFDNISIIDFYKMERFNENSFKYIYQLSQYPEKNIVNVNNIFDEIKNTNFNHVFIPYVDNELLDFNITKHKIYNNIQIIEEDKFITYIKSLFDETKQEIFVFNLLKYFNSINDLKINSAFSSKMNILWNFKYNEIYKVFKKRNDTLKNISKVIINSNEDCNDVYNTFLNNFSLKSNKISDIDFINNFDINRCLVEKYNLKILIDEDIENYKDHTILNKCPNMRFNSNTMYVYNGVDVSNYLNCDKFIEKINDSRIKKGMELFIEYLLNKVDNRLNNSLKSNNENIVNIDFKLYEYYMPEWSYNIINNNYEGVHNSKQVFLGDLEYIDKIKKCNILTKSIFVNLYQNLNSNLINLHIDNVSWDMDINKSIITCVANSNLIFPIRFIIPINKLATYVSDHNNIDDKYLFIGNVITKLDIMTRENKIRYYNTFLYCNKNNYNIVSYNFRGNNTFNNIPGTDNFKVTFVELETLKYYEKDYGIKLYFYIIKETINQEKQTFFVSKYNRQEIIQKYKNLNIFTDEETNGIIDNLINFEWYKDHNKRLRIHLIN</sequence>
<accession>A0A1V0SGR4</accession>